<feature type="domain" description="Pyruvate kinase barrel" evidence="16">
    <location>
        <begin position="1"/>
        <end position="41"/>
    </location>
</feature>
<dbReference type="InterPro" id="IPR040442">
    <property type="entry name" value="Pyrv_kinase-like_dom_sf"/>
</dbReference>
<keyword evidence="12" id="KW-0670">Pyruvate</keyword>
<dbReference type="Gene3D" id="3.40.1380.20">
    <property type="entry name" value="Pyruvate kinase, C-terminal domain"/>
    <property type="match status" value="2"/>
</dbReference>
<name>A0AAD5DG36_9CHLO</name>
<dbReference type="AlphaFoldDB" id="A0AAD5DG36"/>
<comment type="cofactor">
    <cofactor evidence="1">
        <name>K(+)</name>
        <dbReference type="ChEBI" id="CHEBI:29103"/>
    </cofactor>
</comment>
<comment type="pathway">
    <text evidence="2 14">Carbohydrate degradation; glycolysis; pyruvate from D-glyceraldehyde 3-phosphate: step 5/5.</text>
</comment>
<keyword evidence="8 14" id="KW-0418">Kinase</keyword>
<proteinExistence type="inferred from homology"/>
<keyword evidence="7" id="KW-0547">Nucleotide-binding</keyword>
<dbReference type="GO" id="GO:0030955">
    <property type="term" value="F:potassium ion binding"/>
    <property type="evidence" value="ECO:0007669"/>
    <property type="project" value="InterPro"/>
</dbReference>
<dbReference type="EC" id="2.7.1.40" evidence="4 14"/>
<evidence type="ECO:0000256" key="4">
    <source>
        <dbReference type="ARBA" id="ARBA00012142"/>
    </source>
</evidence>
<dbReference type="SUPFAM" id="SSF52935">
    <property type="entry name" value="PK C-terminal domain-like"/>
    <property type="match status" value="1"/>
</dbReference>
<comment type="similarity">
    <text evidence="3 14">Belongs to the pyruvate kinase family.</text>
</comment>
<dbReference type="SUPFAM" id="SSF51621">
    <property type="entry name" value="Phosphoenolpyruvate/pyruvate domain"/>
    <property type="match status" value="1"/>
</dbReference>
<dbReference type="PRINTS" id="PR01050">
    <property type="entry name" value="PYRUVTKNASE"/>
</dbReference>
<evidence type="ECO:0000256" key="8">
    <source>
        <dbReference type="ARBA" id="ARBA00022777"/>
    </source>
</evidence>
<dbReference type="GO" id="GO:0000287">
    <property type="term" value="F:magnesium ion binding"/>
    <property type="evidence" value="ECO:0007669"/>
    <property type="project" value="InterPro"/>
</dbReference>
<keyword evidence="5 14" id="KW-0808">Transferase</keyword>
<accession>A0AAD5DG36</accession>
<evidence type="ECO:0000256" key="6">
    <source>
        <dbReference type="ARBA" id="ARBA00022723"/>
    </source>
</evidence>
<comment type="catalytic activity">
    <reaction evidence="13 14">
        <text>pyruvate + ATP = phosphoenolpyruvate + ADP + H(+)</text>
        <dbReference type="Rhea" id="RHEA:18157"/>
        <dbReference type="ChEBI" id="CHEBI:15361"/>
        <dbReference type="ChEBI" id="CHEBI:15378"/>
        <dbReference type="ChEBI" id="CHEBI:30616"/>
        <dbReference type="ChEBI" id="CHEBI:58702"/>
        <dbReference type="ChEBI" id="CHEBI:456216"/>
        <dbReference type="EC" id="2.7.1.40"/>
    </reaction>
</comment>
<dbReference type="InterPro" id="IPR001697">
    <property type="entry name" value="Pyr_Knase"/>
</dbReference>
<evidence type="ECO:0000256" key="10">
    <source>
        <dbReference type="ARBA" id="ARBA00022842"/>
    </source>
</evidence>
<evidence type="ECO:0000256" key="1">
    <source>
        <dbReference type="ARBA" id="ARBA00001958"/>
    </source>
</evidence>
<evidence type="ECO:0000256" key="2">
    <source>
        <dbReference type="ARBA" id="ARBA00004997"/>
    </source>
</evidence>
<dbReference type="EMBL" id="JADXDR010000226">
    <property type="protein sequence ID" value="KAI7835793.1"/>
    <property type="molecule type" value="Genomic_DNA"/>
</dbReference>
<sequence>MILHPSPTRAEVSDIAIAVREGTDAIMLSGETAYGKFPFKSLDTMTTVARRTELSMLQYQGTRRHGSEEAPPIDWIIPPGRRQLTVNDHAMSEVFAFHSVTHSALLPIGFTAVSNCPTAVSACNWPGCCGDSLARGVDSGGGPDYPIYCFTENELIQRRMALYHGVTAMYLKFSEQQEVTFDRAISLLKERGHVKGGQLLAIVQVRAVPEDPVSESEEESDGQYPIKDQV</sequence>
<gene>
    <name evidence="18" type="ORF">COHA_010313</name>
</gene>
<dbReference type="GO" id="GO:0004743">
    <property type="term" value="F:pyruvate kinase activity"/>
    <property type="evidence" value="ECO:0007669"/>
    <property type="project" value="UniProtKB-EC"/>
</dbReference>
<protein>
    <recommendedName>
        <fullName evidence="4 14">Pyruvate kinase</fullName>
        <ecNumber evidence="4 14">2.7.1.40</ecNumber>
    </recommendedName>
</protein>
<evidence type="ECO:0000256" key="14">
    <source>
        <dbReference type="RuleBase" id="RU000504"/>
    </source>
</evidence>
<evidence type="ECO:0000256" key="13">
    <source>
        <dbReference type="ARBA" id="ARBA00048152"/>
    </source>
</evidence>
<evidence type="ECO:0000256" key="11">
    <source>
        <dbReference type="ARBA" id="ARBA00023152"/>
    </source>
</evidence>
<feature type="domain" description="Pyruvate kinase C-terminal" evidence="17">
    <location>
        <begin position="143"/>
        <end position="204"/>
    </location>
</feature>
<evidence type="ECO:0000313" key="19">
    <source>
        <dbReference type="Proteomes" id="UP001205105"/>
    </source>
</evidence>
<organism evidence="18 19">
    <name type="scientific">Chlorella ohadii</name>
    <dbReference type="NCBI Taxonomy" id="2649997"/>
    <lineage>
        <taxon>Eukaryota</taxon>
        <taxon>Viridiplantae</taxon>
        <taxon>Chlorophyta</taxon>
        <taxon>core chlorophytes</taxon>
        <taxon>Trebouxiophyceae</taxon>
        <taxon>Chlorellales</taxon>
        <taxon>Chlorellaceae</taxon>
        <taxon>Chlorella clade</taxon>
        <taxon>Chlorella</taxon>
    </lineage>
</organism>
<comment type="caution">
    <text evidence="18">The sequence shown here is derived from an EMBL/GenBank/DDBJ whole genome shotgun (WGS) entry which is preliminary data.</text>
</comment>
<keyword evidence="9" id="KW-0067">ATP-binding</keyword>
<evidence type="ECO:0000256" key="12">
    <source>
        <dbReference type="ARBA" id="ARBA00023317"/>
    </source>
</evidence>
<dbReference type="Gene3D" id="3.20.20.60">
    <property type="entry name" value="Phosphoenolpyruvate-binding domains"/>
    <property type="match status" value="1"/>
</dbReference>
<feature type="compositionally biased region" description="Acidic residues" evidence="15">
    <location>
        <begin position="212"/>
        <end position="221"/>
    </location>
</feature>
<evidence type="ECO:0000259" key="17">
    <source>
        <dbReference type="Pfam" id="PF02887"/>
    </source>
</evidence>
<dbReference type="InterPro" id="IPR015793">
    <property type="entry name" value="Pyrv_Knase_brl"/>
</dbReference>
<dbReference type="InterPro" id="IPR015813">
    <property type="entry name" value="Pyrv/PenolPyrv_kinase-like_dom"/>
</dbReference>
<evidence type="ECO:0000259" key="16">
    <source>
        <dbReference type="Pfam" id="PF00224"/>
    </source>
</evidence>
<dbReference type="GO" id="GO:0005524">
    <property type="term" value="F:ATP binding"/>
    <property type="evidence" value="ECO:0007669"/>
    <property type="project" value="UniProtKB-KW"/>
</dbReference>
<dbReference type="PANTHER" id="PTHR11817">
    <property type="entry name" value="PYRUVATE KINASE"/>
    <property type="match status" value="1"/>
</dbReference>
<dbReference type="InterPro" id="IPR015795">
    <property type="entry name" value="Pyrv_Knase_C"/>
</dbReference>
<evidence type="ECO:0000256" key="9">
    <source>
        <dbReference type="ARBA" id="ARBA00022840"/>
    </source>
</evidence>
<evidence type="ECO:0000256" key="5">
    <source>
        <dbReference type="ARBA" id="ARBA00022679"/>
    </source>
</evidence>
<evidence type="ECO:0000313" key="18">
    <source>
        <dbReference type="EMBL" id="KAI7835793.1"/>
    </source>
</evidence>
<evidence type="ECO:0000256" key="3">
    <source>
        <dbReference type="ARBA" id="ARBA00008663"/>
    </source>
</evidence>
<reference evidence="18" key="1">
    <citation type="submission" date="2020-11" db="EMBL/GenBank/DDBJ databases">
        <title>Chlorella ohadii genome sequencing and assembly.</title>
        <authorList>
            <person name="Murik O."/>
            <person name="Treves H."/>
            <person name="Kedem I."/>
            <person name="Shotland Y."/>
            <person name="Kaplan A."/>
        </authorList>
    </citation>
    <scope>NUCLEOTIDE SEQUENCE</scope>
    <source>
        <strain evidence="18">1</strain>
    </source>
</reference>
<dbReference type="GO" id="GO:0016301">
    <property type="term" value="F:kinase activity"/>
    <property type="evidence" value="ECO:0007669"/>
    <property type="project" value="UniProtKB-KW"/>
</dbReference>
<dbReference type="Pfam" id="PF02887">
    <property type="entry name" value="PK_C"/>
    <property type="match status" value="1"/>
</dbReference>
<keyword evidence="11 14" id="KW-0324">Glycolysis</keyword>
<keyword evidence="19" id="KW-1185">Reference proteome</keyword>
<dbReference type="Pfam" id="PF00224">
    <property type="entry name" value="PK"/>
    <property type="match status" value="1"/>
</dbReference>
<keyword evidence="6" id="KW-0479">Metal-binding</keyword>
<feature type="region of interest" description="Disordered" evidence="15">
    <location>
        <begin position="210"/>
        <end position="230"/>
    </location>
</feature>
<keyword evidence="10 14" id="KW-0460">Magnesium</keyword>
<dbReference type="Proteomes" id="UP001205105">
    <property type="component" value="Unassembled WGS sequence"/>
</dbReference>
<evidence type="ECO:0000256" key="7">
    <source>
        <dbReference type="ARBA" id="ARBA00022741"/>
    </source>
</evidence>
<dbReference type="InterPro" id="IPR036918">
    <property type="entry name" value="Pyrv_Knase_C_sf"/>
</dbReference>
<evidence type="ECO:0000256" key="15">
    <source>
        <dbReference type="SAM" id="MobiDB-lite"/>
    </source>
</evidence>